<dbReference type="Proteomes" id="UP000703269">
    <property type="component" value="Unassembled WGS sequence"/>
</dbReference>
<keyword evidence="1" id="KW-0175">Coiled coil</keyword>
<feature type="compositionally biased region" description="Polar residues" evidence="2">
    <location>
        <begin position="927"/>
        <end position="945"/>
    </location>
</feature>
<protein>
    <submittedName>
        <fullName evidence="3">Uncharacterized protein</fullName>
    </submittedName>
</protein>
<feature type="coiled-coil region" evidence="1">
    <location>
        <begin position="461"/>
        <end position="523"/>
    </location>
</feature>
<dbReference type="PANTHER" id="PTHR23159">
    <property type="entry name" value="CENTROSOMAL PROTEIN 2"/>
    <property type="match status" value="1"/>
</dbReference>
<evidence type="ECO:0000256" key="1">
    <source>
        <dbReference type="SAM" id="Coils"/>
    </source>
</evidence>
<evidence type="ECO:0000313" key="4">
    <source>
        <dbReference type="Proteomes" id="UP000703269"/>
    </source>
</evidence>
<feature type="region of interest" description="Disordered" evidence="2">
    <location>
        <begin position="186"/>
        <end position="217"/>
    </location>
</feature>
<dbReference type="SUPFAM" id="SSF57997">
    <property type="entry name" value="Tropomyosin"/>
    <property type="match status" value="1"/>
</dbReference>
<feature type="region of interest" description="Disordered" evidence="2">
    <location>
        <begin position="891"/>
        <end position="1043"/>
    </location>
</feature>
<feature type="compositionally biased region" description="Low complexity" evidence="2">
    <location>
        <begin position="982"/>
        <end position="993"/>
    </location>
</feature>
<proteinExistence type="predicted"/>
<comment type="caution">
    <text evidence="3">The sequence shown here is derived from an EMBL/GenBank/DDBJ whole genome shotgun (WGS) entry which is preliminary data.</text>
</comment>
<name>A0A9P3GDW3_9APHY</name>
<evidence type="ECO:0000256" key="2">
    <source>
        <dbReference type="SAM" id="MobiDB-lite"/>
    </source>
</evidence>
<feature type="region of interest" description="Disordered" evidence="2">
    <location>
        <begin position="1"/>
        <end position="54"/>
    </location>
</feature>
<feature type="coiled-coil region" evidence="1">
    <location>
        <begin position="821"/>
        <end position="890"/>
    </location>
</feature>
<dbReference type="EMBL" id="BPQB01000029">
    <property type="protein sequence ID" value="GJE92942.1"/>
    <property type="molecule type" value="Genomic_DNA"/>
</dbReference>
<accession>A0A9P3GDW3</accession>
<reference evidence="3 4" key="1">
    <citation type="submission" date="2021-08" db="EMBL/GenBank/DDBJ databases">
        <title>Draft Genome Sequence of Phanerochaete sordida strain YK-624.</title>
        <authorList>
            <person name="Mori T."/>
            <person name="Dohra H."/>
            <person name="Suzuki T."/>
            <person name="Kawagishi H."/>
            <person name="Hirai H."/>
        </authorList>
    </citation>
    <scope>NUCLEOTIDE SEQUENCE [LARGE SCALE GENOMIC DNA]</scope>
    <source>
        <strain evidence="3 4">YK-624</strain>
    </source>
</reference>
<dbReference type="OrthoDB" id="2593174at2759"/>
<dbReference type="AlphaFoldDB" id="A0A9P3GDW3"/>
<evidence type="ECO:0000313" key="3">
    <source>
        <dbReference type="EMBL" id="GJE92942.1"/>
    </source>
</evidence>
<feature type="coiled-coil region" evidence="1">
    <location>
        <begin position="635"/>
        <end position="781"/>
    </location>
</feature>
<feature type="compositionally biased region" description="Polar residues" evidence="2">
    <location>
        <begin position="994"/>
        <end position="1011"/>
    </location>
</feature>
<organism evidence="3 4">
    <name type="scientific">Phanerochaete sordida</name>
    <dbReference type="NCBI Taxonomy" id="48140"/>
    <lineage>
        <taxon>Eukaryota</taxon>
        <taxon>Fungi</taxon>
        <taxon>Dikarya</taxon>
        <taxon>Basidiomycota</taxon>
        <taxon>Agaricomycotina</taxon>
        <taxon>Agaricomycetes</taxon>
        <taxon>Polyporales</taxon>
        <taxon>Phanerochaetaceae</taxon>
        <taxon>Phanerochaete</taxon>
    </lineage>
</organism>
<dbReference type="PANTHER" id="PTHR23159:SF31">
    <property type="entry name" value="CENTROSOME-ASSOCIATED PROTEIN CEP250 ISOFORM X1"/>
    <property type="match status" value="1"/>
</dbReference>
<sequence>MFSKLNSFLKPRPDLPPSPLHDDGFPTRGDDSEIPFPAPRPVSPTESGRGGMMKRVSRSLSTEAFDTIPRIAIPKKVKSSIMNFASGSDHSLSRASAEIFTRQSQETTRPSTESVRTPITPVSDAKLAADGKFGGSLRSILKPNNTPGTGRSVRFFSRDAYRVISPEASSASEIEDPKVFNRLQKSAASRPTAQQVFSAPPPPPPAKDAGPSTPGLASMMAPLSPPEVSNIFDASGDELPTIPTGISAPLLDSAVEISDTDEQDKSLSFESIDKDQISVLTASPTIKMANVVHDRSHSFSFGQTLFRSAAEVAAESSPAAKQLSPKQRNRASSDTILASMIHPPASALGDPKPPEADINDTSNAVVAYQATVKERDPFAANASTYYTPGTMLPPSPPQSNHTRTASREEDLIWSLRTQLALKSEICTQFEVDLSAKDELVEILNARLGDSERELDRRKNIIRNWRRRVSELEKCVRNLEDEVERSREESAERSVMDEASGEALRMLHRRINDLEREKKEGDQRGLDLRTQLDAASAQLSIARDELQTRGDGERELAAGTKAANEPPQALEDRERLMSQKLAWENERAALVATHDALRNDHLTLQSQLGGLREDVFRKEEELVFLKAELEAQWKHTEQSSEEISRLRQERDAFSREADELREKMAGAGSDWDARESRYHELEQELEEAWAARDELDRERDELEKHLRAEQDHAEELTRALQEREQRVSNLEQEHRYAYDNVSRLQDGLRQRDAELAEQTMRVREREAEAEELREGLTKQKREHARIVDEQSRKISEVVAREVEARHTMERLVREKAENDVEAGSLQERVDTLQGEVDRLRKQVHDLQQESADKEVKLTQAAKQRAKDKEDMQGLNIALDSKQQELELLKRRMGTRASVGQSTTAKPPGRRESSIFATPSIVRPASAMSDASSTSREPSTVTKTSTLARRPPTTVMNAATKRLESINAPTVRPRSSLVTPSATSSRLPPSSMPRSNAITPGTQTHRRTISSSGPLRGRKLASGTDSNASVSEHEKENIDEATPVARKTARRLSVALPA</sequence>
<feature type="compositionally biased region" description="Basic and acidic residues" evidence="2">
    <location>
        <begin position="20"/>
        <end position="31"/>
    </location>
</feature>
<keyword evidence="4" id="KW-1185">Reference proteome</keyword>
<feature type="region of interest" description="Disordered" evidence="2">
    <location>
        <begin position="544"/>
        <end position="567"/>
    </location>
</feature>
<gene>
    <name evidence="3" type="ORF">PsYK624_091010</name>
</gene>
<feature type="compositionally biased region" description="Basic and acidic residues" evidence="2">
    <location>
        <begin position="544"/>
        <end position="555"/>
    </location>
</feature>
<feature type="compositionally biased region" description="Polar residues" evidence="2">
    <location>
        <begin position="186"/>
        <end position="197"/>
    </location>
</feature>